<dbReference type="Gene3D" id="3.10.450.50">
    <property type="match status" value="1"/>
</dbReference>
<name>A0ABV0BVB6_9SPHI</name>
<gene>
    <name evidence="2" type="ORF">ABE541_15910</name>
</gene>
<dbReference type="InterPro" id="IPR039437">
    <property type="entry name" value="FrzH/put_lumazine-bd"/>
</dbReference>
<evidence type="ECO:0000256" key="1">
    <source>
        <dbReference type="SAM" id="SignalP"/>
    </source>
</evidence>
<dbReference type="EMBL" id="JBDJNQ010000007">
    <property type="protein sequence ID" value="MEN5378749.1"/>
    <property type="molecule type" value="Genomic_DNA"/>
</dbReference>
<evidence type="ECO:0000313" key="3">
    <source>
        <dbReference type="Proteomes" id="UP001409291"/>
    </source>
</evidence>
<dbReference type="Proteomes" id="UP001409291">
    <property type="component" value="Unassembled WGS sequence"/>
</dbReference>
<comment type="caution">
    <text evidence="2">The sequence shown here is derived from an EMBL/GenBank/DDBJ whole genome shotgun (WGS) entry which is preliminary data.</text>
</comment>
<dbReference type="Pfam" id="PF12893">
    <property type="entry name" value="Lumazine_bd_2"/>
    <property type="match status" value="1"/>
</dbReference>
<keyword evidence="3" id="KW-1185">Reference proteome</keyword>
<reference evidence="2 3" key="1">
    <citation type="submission" date="2024-04" db="EMBL/GenBank/DDBJ databases">
        <title>WGS of bacteria from Torrens River.</title>
        <authorList>
            <person name="Wyrsch E.R."/>
            <person name="Drigo B."/>
        </authorList>
    </citation>
    <scope>NUCLEOTIDE SEQUENCE [LARGE SCALE GENOMIC DNA]</scope>
    <source>
        <strain evidence="2 3">TWI391</strain>
    </source>
</reference>
<feature type="chain" id="PRO_5046670529" evidence="1">
    <location>
        <begin position="20"/>
        <end position="154"/>
    </location>
</feature>
<sequence>MRKVLLFIGLILLMLQVNAQTDEATNDWHLVQKTLNLYLDGMGTSDSIKVSKSFHDSWQLKYFEDDKINIIKKPKYLERFDSAPHAKSAKWSGRIVFIDITNTVAVAKVEISTIKLLFTDYFNLMKTSDGWYIVDKISTRSPHRTLETPTASAK</sequence>
<dbReference type="RefSeq" id="WP_346581660.1">
    <property type="nucleotide sequence ID" value="NZ_JBDJNQ010000007.1"/>
</dbReference>
<accession>A0ABV0BVB6</accession>
<organism evidence="2 3">
    <name type="scientific">Sphingobacterium kitahiroshimense</name>
    <dbReference type="NCBI Taxonomy" id="470446"/>
    <lineage>
        <taxon>Bacteria</taxon>
        <taxon>Pseudomonadati</taxon>
        <taxon>Bacteroidota</taxon>
        <taxon>Sphingobacteriia</taxon>
        <taxon>Sphingobacteriales</taxon>
        <taxon>Sphingobacteriaceae</taxon>
        <taxon>Sphingobacterium</taxon>
    </lineage>
</organism>
<dbReference type="InterPro" id="IPR032710">
    <property type="entry name" value="NTF2-like_dom_sf"/>
</dbReference>
<protein>
    <submittedName>
        <fullName evidence="2">Nuclear transport factor 2 family protein</fullName>
    </submittedName>
</protein>
<dbReference type="SUPFAM" id="SSF54427">
    <property type="entry name" value="NTF2-like"/>
    <property type="match status" value="1"/>
</dbReference>
<proteinExistence type="predicted"/>
<keyword evidence="1" id="KW-0732">Signal</keyword>
<feature type="signal peptide" evidence="1">
    <location>
        <begin position="1"/>
        <end position="19"/>
    </location>
</feature>
<evidence type="ECO:0000313" key="2">
    <source>
        <dbReference type="EMBL" id="MEN5378749.1"/>
    </source>
</evidence>